<accession>A0A2P2NMZ3</accession>
<organism evidence="1">
    <name type="scientific">Rhizophora mucronata</name>
    <name type="common">Asiatic mangrove</name>
    <dbReference type="NCBI Taxonomy" id="61149"/>
    <lineage>
        <taxon>Eukaryota</taxon>
        <taxon>Viridiplantae</taxon>
        <taxon>Streptophyta</taxon>
        <taxon>Embryophyta</taxon>
        <taxon>Tracheophyta</taxon>
        <taxon>Spermatophyta</taxon>
        <taxon>Magnoliopsida</taxon>
        <taxon>eudicotyledons</taxon>
        <taxon>Gunneridae</taxon>
        <taxon>Pentapetalae</taxon>
        <taxon>rosids</taxon>
        <taxon>fabids</taxon>
        <taxon>Malpighiales</taxon>
        <taxon>Rhizophoraceae</taxon>
        <taxon>Rhizophora</taxon>
    </lineage>
</organism>
<reference evidence="1" key="1">
    <citation type="submission" date="2018-02" db="EMBL/GenBank/DDBJ databases">
        <title>Rhizophora mucronata_Transcriptome.</title>
        <authorList>
            <person name="Meera S.P."/>
            <person name="Sreeshan A."/>
            <person name="Augustine A."/>
        </authorList>
    </citation>
    <scope>NUCLEOTIDE SEQUENCE</scope>
    <source>
        <tissue evidence="1">Leaf</tissue>
    </source>
</reference>
<dbReference type="AlphaFoldDB" id="A0A2P2NMZ3"/>
<proteinExistence type="predicted"/>
<sequence>MRQLGACEHLPCQPWLSSPKLKTLPFKVLVMSLVAGFSQVRWILKGKEQEGIKVIQIRICGLI</sequence>
<evidence type="ECO:0000313" key="1">
    <source>
        <dbReference type="EMBL" id="MBX43841.1"/>
    </source>
</evidence>
<protein>
    <submittedName>
        <fullName evidence="1">Uncharacterized protein</fullName>
    </submittedName>
</protein>
<dbReference type="EMBL" id="GGEC01063357">
    <property type="protein sequence ID" value="MBX43841.1"/>
    <property type="molecule type" value="Transcribed_RNA"/>
</dbReference>
<name>A0A2P2NMZ3_RHIMU</name>